<gene>
    <name evidence="2" type="ORF">SVIO_084460</name>
</gene>
<comment type="caution">
    <text evidence="2">The sequence shown here is derived from an EMBL/GenBank/DDBJ whole genome shotgun (WGS) entry which is preliminary data.</text>
</comment>
<organism evidence="2 3">
    <name type="scientific">Streptomyces violaceusniger</name>
    <dbReference type="NCBI Taxonomy" id="68280"/>
    <lineage>
        <taxon>Bacteria</taxon>
        <taxon>Bacillati</taxon>
        <taxon>Actinomycetota</taxon>
        <taxon>Actinomycetes</taxon>
        <taxon>Kitasatosporales</taxon>
        <taxon>Streptomycetaceae</taxon>
        <taxon>Streptomyces</taxon>
        <taxon>Streptomyces violaceusniger group</taxon>
    </lineage>
</organism>
<dbReference type="AlphaFoldDB" id="A0A4D4LIE6"/>
<feature type="compositionally biased region" description="Pro residues" evidence="1">
    <location>
        <begin position="73"/>
        <end position="86"/>
    </location>
</feature>
<proteinExistence type="predicted"/>
<accession>A0A4D4LIE6</accession>
<dbReference type="Proteomes" id="UP000301309">
    <property type="component" value="Unassembled WGS sequence"/>
</dbReference>
<name>A0A4D4LIE6_STRVO</name>
<reference evidence="2 3" key="1">
    <citation type="journal article" date="2020" name="Int. J. Syst. Evol. Microbiol.">
        <title>Reclassification of Streptomyces castelarensis and Streptomyces sporoclivatus as later heterotypic synonyms of Streptomyces antimycoticus.</title>
        <authorList>
            <person name="Komaki H."/>
            <person name="Tamura T."/>
        </authorList>
    </citation>
    <scope>NUCLEOTIDE SEQUENCE [LARGE SCALE GENOMIC DNA]</scope>
    <source>
        <strain evidence="2 3">NBRC 13459</strain>
    </source>
</reference>
<feature type="region of interest" description="Disordered" evidence="1">
    <location>
        <begin position="1"/>
        <end position="171"/>
    </location>
</feature>
<feature type="compositionally biased region" description="Low complexity" evidence="1">
    <location>
        <begin position="104"/>
        <end position="138"/>
    </location>
</feature>
<evidence type="ECO:0000313" key="2">
    <source>
        <dbReference type="EMBL" id="GDY57823.1"/>
    </source>
</evidence>
<keyword evidence="3" id="KW-1185">Reference proteome</keyword>
<evidence type="ECO:0000313" key="3">
    <source>
        <dbReference type="Proteomes" id="UP000301309"/>
    </source>
</evidence>
<evidence type="ECO:0000256" key="1">
    <source>
        <dbReference type="SAM" id="MobiDB-lite"/>
    </source>
</evidence>
<dbReference type="EMBL" id="BJHW01000001">
    <property type="protein sequence ID" value="GDY57823.1"/>
    <property type="molecule type" value="Genomic_DNA"/>
</dbReference>
<protein>
    <submittedName>
        <fullName evidence="2">Uncharacterized protein</fullName>
    </submittedName>
</protein>
<sequence>MDGSEAAAGCCAAAEPPSVSASPVMTAAPATSSTPPAAAATATGPAWRTWPRTRWRMERREETSGPFEGAACAPPPLTRAPTPAAPTAPTAPAAASGARKRAMSRSYSASSAGPVSADSRSSAATSSSIRPRQSRQPSMWTAIRSAWYGESAPRTWSGSPSQCPPHAALAG</sequence>
<feature type="compositionally biased region" description="Low complexity" evidence="1">
    <location>
        <begin position="1"/>
        <end position="52"/>
    </location>
</feature>